<reference evidence="1 2" key="1">
    <citation type="journal article" date="2018" name="Nat. Ecol. Evol.">
        <title>Genomic signatures of mitonuclear coevolution across populations of Tigriopus californicus.</title>
        <authorList>
            <person name="Barreto F.S."/>
            <person name="Watson E.T."/>
            <person name="Lima T.G."/>
            <person name="Willett C.S."/>
            <person name="Edmands S."/>
            <person name="Li W."/>
            <person name="Burton R.S."/>
        </authorList>
    </citation>
    <scope>NUCLEOTIDE SEQUENCE [LARGE SCALE GENOMIC DNA]</scope>
    <source>
        <strain evidence="1 2">San Diego</strain>
    </source>
</reference>
<evidence type="ECO:0000313" key="1">
    <source>
        <dbReference type="EMBL" id="TRY76774.1"/>
    </source>
</evidence>
<proteinExistence type="predicted"/>
<dbReference type="SUPFAM" id="SSF117281">
    <property type="entry name" value="Kelch motif"/>
    <property type="match status" value="1"/>
</dbReference>
<sequence length="430" mass="48252">MAITTQASESAQDRGTVCSMDTAATNSICLLPLGVVLLIYFHFQSGVQQSANPYFGPETKLRFTPVNGESAIILAKNAADGGNLSIRYIDPSSKCSTILRSFLIPRESQAVYGVTDDGYMMACWTNRSSSRCSHYNPYHKKWNPILTDQLWKANQQSAREAQPNRPQQFGLNVNIGGVVVNANRLVLQGSNGKIQMLQWERPQNRTFLETASKSLQFPDGTCLISVDSKHIIAVGGLHKRPMKTTAHFLVDKNQIFKGFPMPKLNHGRSLHGCTKVSLMNQTWLIAVSGTGNRGRDRNDVEMLPWKPKGYNHQDRWVKLKAELQFPRSQKPVVGLIGNRLFVAGGCSKTDGSFVEVFDYDSQKWTNFSIRIDPSKMQALQSVPLRLYSRQFLHTRTLQALQNAPRFIMRPSSARHLPHDRLGSTCHTGWF</sequence>
<dbReference type="InterPro" id="IPR015915">
    <property type="entry name" value="Kelch-typ_b-propeller"/>
</dbReference>
<dbReference type="Proteomes" id="UP000318571">
    <property type="component" value="Chromosome 5"/>
</dbReference>
<name>A0A553PGH8_TIGCA</name>
<dbReference type="Gene3D" id="2.120.10.80">
    <property type="entry name" value="Kelch-type beta propeller"/>
    <property type="match status" value="1"/>
</dbReference>
<dbReference type="AlphaFoldDB" id="A0A553PGH8"/>
<organism evidence="1 2">
    <name type="scientific">Tigriopus californicus</name>
    <name type="common">Marine copepod</name>
    <dbReference type="NCBI Taxonomy" id="6832"/>
    <lineage>
        <taxon>Eukaryota</taxon>
        <taxon>Metazoa</taxon>
        <taxon>Ecdysozoa</taxon>
        <taxon>Arthropoda</taxon>
        <taxon>Crustacea</taxon>
        <taxon>Multicrustacea</taxon>
        <taxon>Hexanauplia</taxon>
        <taxon>Copepoda</taxon>
        <taxon>Harpacticoida</taxon>
        <taxon>Harpacticidae</taxon>
        <taxon>Tigriopus</taxon>
    </lineage>
</organism>
<dbReference type="EMBL" id="VCGU01000004">
    <property type="protein sequence ID" value="TRY76774.1"/>
    <property type="molecule type" value="Genomic_DNA"/>
</dbReference>
<keyword evidence="2" id="KW-1185">Reference proteome</keyword>
<evidence type="ECO:0000313" key="2">
    <source>
        <dbReference type="Proteomes" id="UP000318571"/>
    </source>
</evidence>
<comment type="caution">
    <text evidence="1">The sequence shown here is derived from an EMBL/GenBank/DDBJ whole genome shotgun (WGS) entry which is preliminary data.</text>
</comment>
<gene>
    <name evidence="1" type="ORF">TCAL_12646</name>
</gene>
<accession>A0A553PGH8</accession>
<protein>
    <submittedName>
        <fullName evidence="1">Uncharacterized protein</fullName>
    </submittedName>
</protein>